<dbReference type="InterPro" id="IPR052337">
    <property type="entry name" value="SAT4-like"/>
</dbReference>
<evidence type="ECO:0000256" key="1">
    <source>
        <dbReference type="ARBA" id="ARBA00004141"/>
    </source>
</evidence>
<dbReference type="Proteomes" id="UP001201262">
    <property type="component" value="Unassembled WGS sequence"/>
</dbReference>
<feature type="domain" description="Rhodopsin" evidence="7">
    <location>
        <begin position="58"/>
        <end position="299"/>
    </location>
</feature>
<comment type="caution">
    <text evidence="8">The sequence shown here is derived from an EMBL/GenBank/DDBJ whole genome shotgun (WGS) entry which is preliminary data.</text>
</comment>
<dbReference type="InterPro" id="IPR049326">
    <property type="entry name" value="Rhodopsin_dom_fungi"/>
</dbReference>
<dbReference type="EMBL" id="JAJTJA010000006">
    <property type="protein sequence ID" value="KAH8697813.1"/>
    <property type="molecule type" value="Genomic_DNA"/>
</dbReference>
<keyword evidence="3 6" id="KW-1133">Transmembrane helix</keyword>
<evidence type="ECO:0000313" key="9">
    <source>
        <dbReference type="Proteomes" id="UP001201262"/>
    </source>
</evidence>
<evidence type="ECO:0000313" key="8">
    <source>
        <dbReference type="EMBL" id="KAH8697813.1"/>
    </source>
</evidence>
<evidence type="ECO:0000256" key="3">
    <source>
        <dbReference type="ARBA" id="ARBA00022989"/>
    </source>
</evidence>
<evidence type="ECO:0000256" key="4">
    <source>
        <dbReference type="ARBA" id="ARBA00023136"/>
    </source>
</evidence>
<keyword evidence="4 6" id="KW-0472">Membrane</keyword>
<evidence type="ECO:0000259" key="7">
    <source>
        <dbReference type="Pfam" id="PF20684"/>
    </source>
</evidence>
<name>A0AAD4KSJ3_9EURO</name>
<dbReference type="PANTHER" id="PTHR33048">
    <property type="entry name" value="PTH11-LIKE INTEGRAL MEMBRANE PROTEIN (AFU_ORTHOLOGUE AFUA_5G11245)"/>
    <property type="match status" value="1"/>
</dbReference>
<feature type="transmembrane region" description="Helical" evidence="6">
    <location>
        <begin position="74"/>
        <end position="95"/>
    </location>
</feature>
<keyword evidence="2 6" id="KW-0812">Transmembrane</keyword>
<dbReference type="AlphaFoldDB" id="A0AAD4KSJ3"/>
<reference evidence="8" key="1">
    <citation type="submission" date="2021-12" db="EMBL/GenBank/DDBJ databases">
        <title>Convergent genome expansion in fungi linked to evolution of root-endophyte symbiosis.</title>
        <authorList>
            <consortium name="DOE Joint Genome Institute"/>
            <person name="Ke Y.-H."/>
            <person name="Bonito G."/>
            <person name="Liao H.-L."/>
            <person name="Looney B."/>
            <person name="Rojas-Flechas A."/>
            <person name="Nash J."/>
            <person name="Hameed K."/>
            <person name="Schadt C."/>
            <person name="Martin F."/>
            <person name="Crous P.W."/>
            <person name="Miettinen O."/>
            <person name="Magnuson J.K."/>
            <person name="Labbe J."/>
            <person name="Jacobson D."/>
            <person name="Doktycz M.J."/>
            <person name="Veneault-Fourrey C."/>
            <person name="Kuo A."/>
            <person name="Mondo S."/>
            <person name="Calhoun S."/>
            <person name="Riley R."/>
            <person name="Ohm R."/>
            <person name="LaButti K."/>
            <person name="Andreopoulos B."/>
            <person name="Pangilinan J."/>
            <person name="Nolan M."/>
            <person name="Tritt A."/>
            <person name="Clum A."/>
            <person name="Lipzen A."/>
            <person name="Daum C."/>
            <person name="Barry K."/>
            <person name="Grigoriev I.V."/>
            <person name="Vilgalys R."/>
        </authorList>
    </citation>
    <scope>NUCLEOTIDE SEQUENCE</scope>
    <source>
        <strain evidence="8">PMI_201</strain>
    </source>
</reference>
<gene>
    <name evidence="8" type="ORF">BGW36DRAFT_379522</name>
</gene>
<dbReference type="PANTHER" id="PTHR33048:SF162">
    <property type="entry name" value="SATRATOXIN BIOSYNTHESIS SC1 CLUSTER PROTEIN 4"/>
    <property type="match status" value="1"/>
</dbReference>
<feature type="transmembrane region" description="Helical" evidence="6">
    <location>
        <begin position="203"/>
        <end position="231"/>
    </location>
</feature>
<proteinExistence type="inferred from homology"/>
<dbReference type="GeneID" id="70246501"/>
<evidence type="ECO:0000256" key="6">
    <source>
        <dbReference type="SAM" id="Phobius"/>
    </source>
</evidence>
<feature type="transmembrane region" description="Helical" evidence="6">
    <location>
        <begin position="243"/>
        <end position="263"/>
    </location>
</feature>
<feature type="transmembrane region" description="Helical" evidence="6">
    <location>
        <begin position="275"/>
        <end position="297"/>
    </location>
</feature>
<organism evidence="8 9">
    <name type="scientific">Talaromyces proteolyticus</name>
    <dbReference type="NCBI Taxonomy" id="1131652"/>
    <lineage>
        <taxon>Eukaryota</taxon>
        <taxon>Fungi</taxon>
        <taxon>Dikarya</taxon>
        <taxon>Ascomycota</taxon>
        <taxon>Pezizomycotina</taxon>
        <taxon>Eurotiomycetes</taxon>
        <taxon>Eurotiomycetidae</taxon>
        <taxon>Eurotiales</taxon>
        <taxon>Trichocomaceae</taxon>
        <taxon>Talaromyces</taxon>
        <taxon>Talaromyces sect. Bacilispori</taxon>
    </lineage>
</organism>
<feature type="transmembrane region" description="Helical" evidence="6">
    <location>
        <begin position="160"/>
        <end position="183"/>
    </location>
</feature>
<sequence>MRNNVKLFVRILPSTMDGLSAALSTRDSAAGKLPIISSQGLSALNWVGVALALVLVAIRTYIQYRNAKRFFINDYWIFLAMLIHIATAIVYQTAIPAMYELAYVSAGVEPTEGFTDRANMFLRLIFASDLLLWTTLWCVKFSLLFFFWRLFDSVQSPMRIFWWIMVAVTAATYSTSVVLQMFACFPIRDFFTIGRCGSTKDIFYSNLVFHFSVGSDIAGDVLIMLIPFPLLRKLQIKPRQRNILILVFLFPIIPIVFGILRLVEANATTDNVDPIRFTLWSMLENISAIIASCLPALRLFVFSSRTSTYPAGSSSYSRKYHRRAESHPHSFNGHNSSVPLENLIETNTDYTLEHTGKHGTPASRESQEEILKSTSGVMVTREFQLSG</sequence>
<feature type="transmembrane region" description="Helical" evidence="6">
    <location>
        <begin position="43"/>
        <end position="62"/>
    </location>
</feature>
<comment type="subcellular location">
    <subcellularLocation>
        <location evidence="1">Membrane</location>
        <topology evidence="1">Multi-pass membrane protein</topology>
    </subcellularLocation>
</comment>
<dbReference type="Pfam" id="PF20684">
    <property type="entry name" value="Fung_rhodopsin"/>
    <property type="match status" value="1"/>
</dbReference>
<evidence type="ECO:0000256" key="2">
    <source>
        <dbReference type="ARBA" id="ARBA00022692"/>
    </source>
</evidence>
<dbReference type="GO" id="GO:0016020">
    <property type="term" value="C:membrane"/>
    <property type="evidence" value="ECO:0007669"/>
    <property type="project" value="UniProtKB-SubCell"/>
</dbReference>
<accession>A0AAD4KSJ3</accession>
<feature type="transmembrane region" description="Helical" evidence="6">
    <location>
        <begin position="130"/>
        <end position="148"/>
    </location>
</feature>
<dbReference type="RefSeq" id="XP_046072514.1">
    <property type="nucleotide sequence ID" value="XM_046216214.1"/>
</dbReference>
<keyword evidence="9" id="KW-1185">Reference proteome</keyword>
<evidence type="ECO:0000256" key="5">
    <source>
        <dbReference type="ARBA" id="ARBA00038359"/>
    </source>
</evidence>
<comment type="similarity">
    <text evidence="5">Belongs to the SAT4 family.</text>
</comment>
<protein>
    <recommendedName>
        <fullName evidence="7">Rhodopsin domain-containing protein</fullName>
    </recommendedName>
</protein>